<protein>
    <submittedName>
        <fullName evidence="1">Uncharacterized protein</fullName>
    </submittedName>
</protein>
<evidence type="ECO:0000313" key="2">
    <source>
        <dbReference type="Proteomes" id="UP001176941"/>
    </source>
</evidence>
<dbReference type="Proteomes" id="UP001176941">
    <property type="component" value="Chromosome 6"/>
</dbReference>
<dbReference type="EMBL" id="OX459942">
    <property type="protein sequence ID" value="CAI9176240.1"/>
    <property type="molecule type" value="Genomic_DNA"/>
</dbReference>
<accession>A0ABN8ZS29</accession>
<reference evidence="1" key="1">
    <citation type="submission" date="2023-04" db="EMBL/GenBank/DDBJ databases">
        <authorList>
            <consortium name="ELIXIR-Norway"/>
        </authorList>
    </citation>
    <scope>NUCLEOTIDE SEQUENCE [LARGE SCALE GENOMIC DNA]</scope>
</reference>
<sequence length="122" mass="13127">MAEQKGHGFGIEHLGSTLSHTGGLLCGLMQIILPLWVSLQIHSSSGARNSSLSRLFSSVAQLCLTLCNPMDCSTPGLPVHHQLLESTQTHVHRVGDSIQPSHPLSSPSSPDLNLFQHQGLFQ</sequence>
<gene>
    <name evidence="1" type="ORF">MRATA1EN1_LOCUS25202</name>
</gene>
<evidence type="ECO:0000313" key="1">
    <source>
        <dbReference type="EMBL" id="CAI9176240.1"/>
    </source>
</evidence>
<proteinExistence type="predicted"/>
<organism evidence="1 2">
    <name type="scientific">Rangifer tarandus platyrhynchus</name>
    <name type="common">Svalbard reindeer</name>
    <dbReference type="NCBI Taxonomy" id="3082113"/>
    <lineage>
        <taxon>Eukaryota</taxon>
        <taxon>Metazoa</taxon>
        <taxon>Chordata</taxon>
        <taxon>Craniata</taxon>
        <taxon>Vertebrata</taxon>
        <taxon>Euteleostomi</taxon>
        <taxon>Mammalia</taxon>
        <taxon>Eutheria</taxon>
        <taxon>Laurasiatheria</taxon>
        <taxon>Artiodactyla</taxon>
        <taxon>Ruminantia</taxon>
        <taxon>Pecora</taxon>
        <taxon>Cervidae</taxon>
        <taxon>Odocoileinae</taxon>
        <taxon>Rangifer</taxon>
    </lineage>
</organism>
<keyword evidence="2" id="KW-1185">Reference proteome</keyword>
<name>A0ABN8ZS29_RANTA</name>